<evidence type="ECO:0000313" key="3">
    <source>
        <dbReference type="Proteomes" id="UP000605361"/>
    </source>
</evidence>
<feature type="region of interest" description="Disordered" evidence="1">
    <location>
        <begin position="400"/>
        <end position="427"/>
    </location>
</feature>
<dbReference type="EMBL" id="JADOGI010000269">
    <property type="protein sequence ID" value="MBF8193275.1"/>
    <property type="molecule type" value="Genomic_DNA"/>
</dbReference>
<evidence type="ECO:0008006" key="4">
    <source>
        <dbReference type="Google" id="ProtNLM"/>
    </source>
</evidence>
<comment type="caution">
    <text evidence="2">The sequence shown here is derived from an EMBL/GenBank/DDBJ whole genome shotgun (WGS) entry which is preliminary data.</text>
</comment>
<evidence type="ECO:0000256" key="1">
    <source>
        <dbReference type="SAM" id="MobiDB-lite"/>
    </source>
</evidence>
<gene>
    <name evidence="2" type="ORF">ITP53_47935</name>
</gene>
<reference evidence="2" key="1">
    <citation type="submission" date="2020-11" db="EMBL/GenBank/DDBJ databases">
        <title>Whole-genome analyses of Nonomuraea sp. K274.</title>
        <authorList>
            <person name="Veyisoglu A."/>
        </authorList>
    </citation>
    <scope>NUCLEOTIDE SEQUENCE</scope>
    <source>
        <strain evidence="2">K274</strain>
    </source>
</reference>
<dbReference type="SUPFAM" id="SSF56112">
    <property type="entry name" value="Protein kinase-like (PK-like)"/>
    <property type="match status" value="1"/>
</dbReference>
<protein>
    <recommendedName>
        <fullName evidence="4">Minor capsid protein 2</fullName>
    </recommendedName>
</protein>
<dbReference type="RefSeq" id="WP_195902144.1">
    <property type="nucleotide sequence ID" value="NZ_JADOGI010000269.1"/>
</dbReference>
<dbReference type="InterPro" id="IPR009319">
    <property type="entry name" value="Phage_A118_VSP1"/>
</dbReference>
<name>A0A931AK94_9ACTN</name>
<organism evidence="2 3">
    <name type="scientific">Nonomuraea cypriaca</name>
    <dbReference type="NCBI Taxonomy" id="1187855"/>
    <lineage>
        <taxon>Bacteria</taxon>
        <taxon>Bacillati</taxon>
        <taxon>Actinomycetota</taxon>
        <taxon>Actinomycetes</taxon>
        <taxon>Streptosporangiales</taxon>
        <taxon>Streptosporangiaceae</taxon>
        <taxon>Nonomuraea</taxon>
    </lineage>
</organism>
<dbReference type="Proteomes" id="UP000605361">
    <property type="component" value="Unassembled WGS sequence"/>
</dbReference>
<dbReference type="AlphaFoldDB" id="A0A931AK94"/>
<sequence length="671" mass="73773">MAVDQDLLDRVASTIADLYRSVETALVRTVAQRLRADLPLPSPMQEEKLDAIRKLQASARLILASLQIRRAQLIREAIARAYRSGGDAAVADLPASWFPRSGVGQAARQAVAVVPNARLLENLAQALHRDVGRVDQNILRAPVDAYRAVQAGAAARIASGAYTRREASQAAWARLIDRGIVDFTDRAGRTWKLSSYVEMMGRTNIQRAAVQGQTDRLESIGIDLVYVSDNVQECRVCRPFESKVLRRDAGPTGKIEVEHATQDDVMVTVDVLDTLPGAMAKGLFHPNCRHSISAYLPGVTTLKKGTADPEGDKARQRQRALERRIRAAKEQAVGALTPEAKKDAGARVRAAQAALRAHLAAHPKLKRLPYREQIGAGNVPRGEAPGGPVQDLQPPVQGVLPLDADTTPPARPTPPAPEPAPEPTRPEPAAELTLAERIALGERSRTELSGGMYGDTNLVTLNDGTRVVHKVAKRTHFGDDAKDQVDAEILAGDVARALGIPAPRTHRVGPTELWQEFMPGTLAAKAKKPKDWLTSDDGWRLAFLDALLDYPDRHSYNWLMHRGRIVSIDHGLAFGFWNDEAVNQAAGKPIIHAEGKFWTLLARRPDPPNFHGIGEWIDNDLHPDDIAEARQRLQQLRPEFERMGRRAWWDAMMARLEAIAAHARGTTRRIT</sequence>
<evidence type="ECO:0000313" key="2">
    <source>
        <dbReference type="EMBL" id="MBF8193275.1"/>
    </source>
</evidence>
<dbReference type="Pfam" id="PF06152">
    <property type="entry name" value="Phage_min_cap2"/>
    <property type="match status" value="1"/>
</dbReference>
<keyword evidence="3" id="KW-1185">Reference proteome</keyword>
<proteinExistence type="predicted"/>
<accession>A0A931AK94</accession>
<dbReference type="GO" id="GO:0005198">
    <property type="term" value="F:structural molecule activity"/>
    <property type="evidence" value="ECO:0007669"/>
    <property type="project" value="InterPro"/>
</dbReference>
<feature type="compositionally biased region" description="Pro residues" evidence="1">
    <location>
        <begin position="409"/>
        <end position="423"/>
    </location>
</feature>
<dbReference type="InterPro" id="IPR011009">
    <property type="entry name" value="Kinase-like_dom_sf"/>
</dbReference>